<evidence type="ECO:0000313" key="1">
    <source>
        <dbReference type="EMBL" id="EFG27314.1"/>
    </source>
</evidence>
<keyword evidence="2" id="KW-1185">Reference proteome</keyword>
<evidence type="ECO:0000313" key="2">
    <source>
        <dbReference type="Proteomes" id="UP000005777"/>
    </source>
</evidence>
<sequence>MITYIRQGRKVTASRGFQTQVTCVRRVKTHIDDSRFSYECGIVRHAVRRSTVRGTSDVRYVPASAVIERVMCDCQSCFNAQDLDDIAEKVMIDCMKRVLRPDQVPESIHDQLYSQLEQLCSGECC</sequence>
<reference evidence="1 2" key="1">
    <citation type="submission" date="2012-01" db="EMBL/GenBank/DDBJ databases">
        <title>The Genome Sequence of Scardovia inopinata F0304.</title>
        <authorList>
            <consortium name="The Broad Institute Genome Sequencing Platform"/>
            <person name="Earl A."/>
            <person name="Ward D."/>
            <person name="Feldgarden M."/>
            <person name="Gevers D."/>
            <person name="Izard J."/>
            <person name="Baranova O.V."/>
            <person name="Blanton J.M."/>
            <person name="Tanner A.C."/>
            <person name="Dewhirst F.E."/>
            <person name="Young S.K."/>
            <person name="Zeng Q."/>
            <person name="Gargeya S."/>
            <person name="Fitzgerald M."/>
            <person name="Haas B."/>
            <person name="Abouelleil A."/>
            <person name="Alvarado L."/>
            <person name="Arachchi H.M."/>
            <person name="Berlin A."/>
            <person name="Chapman S.B."/>
            <person name="Gearin G."/>
            <person name="Goldberg J."/>
            <person name="Griggs A."/>
            <person name="Gujja S."/>
            <person name="Hansen M."/>
            <person name="Heiman D."/>
            <person name="Howarth C."/>
            <person name="Larimer J."/>
            <person name="Lui A."/>
            <person name="MacDonald P.J."/>
            <person name="McCowen C."/>
            <person name="Montmayeur A."/>
            <person name="Murphy C."/>
            <person name="Neiman D."/>
            <person name="Pearson M."/>
            <person name="Priest M."/>
            <person name="Roberts A."/>
            <person name="Saif S."/>
            <person name="Shea T."/>
            <person name="Sisk P."/>
            <person name="Stolte C."/>
            <person name="Sykes S."/>
            <person name="Wortman J."/>
            <person name="Nusbaum C."/>
            <person name="Birren B."/>
        </authorList>
    </citation>
    <scope>NUCLEOTIDE SEQUENCE [LARGE SCALE GENOMIC DNA]</scope>
    <source>
        <strain evidence="1 2">F0304</strain>
    </source>
</reference>
<dbReference type="HOGENOM" id="CLU_1990491_0_0_11"/>
<protein>
    <submittedName>
        <fullName evidence="1">Uncharacterized protein</fullName>
    </submittedName>
</protein>
<name>W5IK53_SCAIO</name>
<proteinExistence type="predicted"/>
<accession>W5IK53</accession>
<dbReference type="EMBL" id="ADCX01000004">
    <property type="protein sequence ID" value="EFG27314.1"/>
    <property type="molecule type" value="Genomic_DNA"/>
</dbReference>
<comment type="caution">
    <text evidence="1">The sequence shown here is derived from an EMBL/GenBank/DDBJ whole genome shotgun (WGS) entry which is preliminary data.</text>
</comment>
<dbReference type="eggNOG" id="ENOG503223A">
    <property type="taxonomic scope" value="Bacteria"/>
</dbReference>
<organism evidence="1 2">
    <name type="scientific">Scardovia inopinata F0304</name>
    <dbReference type="NCBI Taxonomy" id="641146"/>
    <lineage>
        <taxon>Bacteria</taxon>
        <taxon>Bacillati</taxon>
        <taxon>Actinomycetota</taxon>
        <taxon>Actinomycetes</taxon>
        <taxon>Bifidobacteriales</taxon>
        <taxon>Bifidobacteriaceae</taxon>
        <taxon>Scardovia</taxon>
    </lineage>
</organism>
<dbReference type="RefSeq" id="WP_006293330.1">
    <property type="nucleotide sequence ID" value="NZ_GG770225.1"/>
</dbReference>
<dbReference type="Proteomes" id="UP000005777">
    <property type="component" value="Unassembled WGS sequence"/>
</dbReference>
<dbReference type="AlphaFoldDB" id="W5IK53"/>
<gene>
    <name evidence="1" type="ORF">HMPREF9020_00956</name>
</gene>